<organism evidence="2 3">
    <name type="scientific">Pseudonocardia yuanmonensis</name>
    <dbReference type="NCBI Taxonomy" id="1095914"/>
    <lineage>
        <taxon>Bacteria</taxon>
        <taxon>Bacillati</taxon>
        <taxon>Actinomycetota</taxon>
        <taxon>Actinomycetes</taxon>
        <taxon>Pseudonocardiales</taxon>
        <taxon>Pseudonocardiaceae</taxon>
        <taxon>Pseudonocardia</taxon>
    </lineage>
</organism>
<dbReference type="EMBL" id="BAABIC010000022">
    <property type="protein sequence ID" value="GAA4706472.1"/>
    <property type="molecule type" value="Genomic_DNA"/>
</dbReference>
<accession>A0ABP8XGI2</accession>
<comment type="caution">
    <text evidence="2">The sequence shown here is derived from an EMBL/GenBank/DDBJ whole genome shotgun (WGS) entry which is preliminary data.</text>
</comment>
<feature type="region of interest" description="Disordered" evidence="1">
    <location>
        <begin position="1"/>
        <end position="21"/>
    </location>
</feature>
<gene>
    <name evidence="2" type="ORF">GCM10023215_53610</name>
</gene>
<evidence type="ECO:0000313" key="3">
    <source>
        <dbReference type="Proteomes" id="UP001500325"/>
    </source>
</evidence>
<evidence type="ECO:0000256" key="1">
    <source>
        <dbReference type="SAM" id="MobiDB-lite"/>
    </source>
</evidence>
<protein>
    <recommendedName>
        <fullName evidence="4">Cupin domain-containing protein</fullName>
    </recommendedName>
</protein>
<dbReference type="SUPFAM" id="SSF51182">
    <property type="entry name" value="RmlC-like cupins"/>
    <property type="match status" value="1"/>
</dbReference>
<dbReference type="RefSeq" id="WP_345383529.1">
    <property type="nucleotide sequence ID" value="NZ_BAABIC010000022.1"/>
</dbReference>
<dbReference type="Proteomes" id="UP001500325">
    <property type="component" value="Unassembled WGS sequence"/>
</dbReference>
<sequence length="105" mass="11048">MDGRAGPALPPGRRFSRRRIEIAPGESRPHVEDEWRGVLVVLEAGEIELRCHAGGRRRFAAGSVLWFTGLNLRTVHNPGAVPAVIVAVSRGGGGPDGCAAEVTGS</sequence>
<evidence type="ECO:0000313" key="2">
    <source>
        <dbReference type="EMBL" id="GAA4706472.1"/>
    </source>
</evidence>
<dbReference type="InterPro" id="IPR011051">
    <property type="entry name" value="RmlC_Cupin_sf"/>
</dbReference>
<name>A0ABP8XGI2_9PSEU</name>
<evidence type="ECO:0008006" key="4">
    <source>
        <dbReference type="Google" id="ProtNLM"/>
    </source>
</evidence>
<dbReference type="InterPro" id="IPR014710">
    <property type="entry name" value="RmlC-like_jellyroll"/>
</dbReference>
<reference evidence="3" key="1">
    <citation type="journal article" date="2019" name="Int. J. Syst. Evol. Microbiol.">
        <title>The Global Catalogue of Microorganisms (GCM) 10K type strain sequencing project: providing services to taxonomists for standard genome sequencing and annotation.</title>
        <authorList>
            <consortium name="The Broad Institute Genomics Platform"/>
            <consortium name="The Broad Institute Genome Sequencing Center for Infectious Disease"/>
            <person name="Wu L."/>
            <person name="Ma J."/>
        </authorList>
    </citation>
    <scope>NUCLEOTIDE SEQUENCE [LARGE SCALE GENOMIC DNA]</scope>
    <source>
        <strain evidence="3">JCM 18055</strain>
    </source>
</reference>
<proteinExistence type="predicted"/>
<dbReference type="Gene3D" id="2.60.120.10">
    <property type="entry name" value="Jelly Rolls"/>
    <property type="match status" value="1"/>
</dbReference>
<keyword evidence="3" id="KW-1185">Reference proteome</keyword>